<feature type="domain" description="Thioredoxin" evidence="1">
    <location>
        <begin position="11"/>
        <end position="143"/>
    </location>
</feature>
<evidence type="ECO:0000313" key="3">
    <source>
        <dbReference type="Proteomes" id="UP000005850"/>
    </source>
</evidence>
<dbReference type="STRING" id="1042163.BRLA_c022080"/>
<sequence>MSKKLVRDTGLEIGTPIPHIHFTNWDSSQLELKFLPKGAALVFVSVFCSYCIDLLPHLGSISQSQDMQLYLFSDGEIEDHAEMADYFGWNFPVIQLKHQEMNETFKVSYHPFLLLTDSKGVIISKGDIYKAEDFHKILESVTLQ</sequence>
<dbReference type="eggNOG" id="COG1225">
    <property type="taxonomic scope" value="Bacteria"/>
</dbReference>
<protein>
    <submittedName>
        <fullName evidence="2">Methylamine utilization protein MauD</fullName>
    </submittedName>
</protein>
<accession>A0A075R3T2</accession>
<proteinExistence type="predicted"/>
<dbReference type="EMBL" id="CP007806">
    <property type="protein sequence ID" value="AIG26529.1"/>
    <property type="molecule type" value="Genomic_DNA"/>
</dbReference>
<organism evidence="2 3">
    <name type="scientific">Brevibacillus laterosporus LMG 15441</name>
    <dbReference type="NCBI Taxonomy" id="1042163"/>
    <lineage>
        <taxon>Bacteria</taxon>
        <taxon>Bacillati</taxon>
        <taxon>Bacillota</taxon>
        <taxon>Bacilli</taxon>
        <taxon>Bacillales</taxon>
        <taxon>Paenibacillaceae</taxon>
        <taxon>Brevibacillus</taxon>
    </lineage>
</organism>
<gene>
    <name evidence="2" type="primary">mauD</name>
    <name evidence="2" type="ORF">BRLA_c022080</name>
</gene>
<dbReference type="Proteomes" id="UP000005850">
    <property type="component" value="Chromosome"/>
</dbReference>
<dbReference type="InterPro" id="IPR013766">
    <property type="entry name" value="Thioredoxin_domain"/>
</dbReference>
<dbReference type="HOGENOM" id="CLU_147856_0_0_9"/>
<dbReference type="KEGG" id="blr:BRLA_c022080"/>
<dbReference type="PROSITE" id="PS51352">
    <property type="entry name" value="THIOREDOXIN_2"/>
    <property type="match status" value="1"/>
</dbReference>
<dbReference type="RefSeq" id="WP_003337395.1">
    <property type="nucleotide sequence ID" value="NZ_CP007806.1"/>
</dbReference>
<evidence type="ECO:0000259" key="1">
    <source>
        <dbReference type="PROSITE" id="PS51352"/>
    </source>
</evidence>
<dbReference type="InterPro" id="IPR036249">
    <property type="entry name" value="Thioredoxin-like_sf"/>
</dbReference>
<dbReference type="Gene3D" id="3.40.30.10">
    <property type="entry name" value="Glutaredoxin"/>
    <property type="match status" value="1"/>
</dbReference>
<dbReference type="SUPFAM" id="SSF52833">
    <property type="entry name" value="Thioredoxin-like"/>
    <property type="match status" value="1"/>
</dbReference>
<name>A0A075R3T2_BRELA</name>
<evidence type="ECO:0000313" key="2">
    <source>
        <dbReference type="EMBL" id="AIG26529.1"/>
    </source>
</evidence>
<reference evidence="2 3" key="1">
    <citation type="journal article" date="2011" name="J. Bacteriol.">
        <title>Genome sequence of Brevibacillus laterosporus LMG 15441, a pathogen of invertebrates.</title>
        <authorList>
            <person name="Djukic M."/>
            <person name="Poehlein A."/>
            <person name="Thurmer A."/>
            <person name="Daniel R."/>
        </authorList>
    </citation>
    <scope>NUCLEOTIDE SEQUENCE [LARGE SCALE GENOMIC DNA]</scope>
    <source>
        <strain evidence="2 3">LMG 15441</strain>
    </source>
</reference>
<dbReference type="AlphaFoldDB" id="A0A075R3T2"/>
<keyword evidence="3" id="KW-1185">Reference proteome</keyword>